<dbReference type="InterPro" id="IPR018201">
    <property type="entry name" value="Ketoacyl_synth_AS"/>
</dbReference>
<dbReference type="InterPro" id="IPR050091">
    <property type="entry name" value="PKS_NRPS_Biosynth_Enz"/>
</dbReference>
<feature type="region of interest" description="C-terminal hotdog fold" evidence="7">
    <location>
        <begin position="1069"/>
        <end position="1211"/>
    </location>
</feature>
<evidence type="ECO:0000256" key="8">
    <source>
        <dbReference type="SAM" id="MobiDB-lite"/>
    </source>
</evidence>
<dbReference type="InterPro" id="IPR042104">
    <property type="entry name" value="PKS_dehydratase_sf"/>
</dbReference>
<dbReference type="GO" id="GO:0004315">
    <property type="term" value="F:3-oxoacyl-[acyl-carrier-protein] synthase activity"/>
    <property type="evidence" value="ECO:0007669"/>
    <property type="project" value="InterPro"/>
</dbReference>
<dbReference type="PANTHER" id="PTHR43775">
    <property type="entry name" value="FATTY ACID SYNTHASE"/>
    <property type="match status" value="1"/>
</dbReference>
<dbReference type="SMART" id="SM00826">
    <property type="entry name" value="PKS_DH"/>
    <property type="match status" value="1"/>
</dbReference>
<gene>
    <name evidence="12" type="ORF">NA56DRAFT_35273</name>
</gene>
<evidence type="ECO:0000256" key="4">
    <source>
        <dbReference type="ARBA" id="ARBA00022857"/>
    </source>
</evidence>
<dbReference type="SMART" id="SM00825">
    <property type="entry name" value="PKS_KS"/>
    <property type="match status" value="1"/>
</dbReference>
<dbReference type="Gene3D" id="1.10.1200.10">
    <property type="entry name" value="ACP-like"/>
    <property type="match status" value="1"/>
</dbReference>
<keyword evidence="13" id="KW-1185">Reference proteome</keyword>
<dbReference type="InterPro" id="IPR016039">
    <property type="entry name" value="Thiolase-like"/>
</dbReference>
<dbReference type="InterPro" id="IPR013154">
    <property type="entry name" value="ADH-like_N"/>
</dbReference>
<evidence type="ECO:0000256" key="5">
    <source>
        <dbReference type="ARBA" id="ARBA00023268"/>
    </source>
</evidence>
<dbReference type="Pfam" id="PF08240">
    <property type="entry name" value="ADH_N"/>
    <property type="match status" value="1"/>
</dbReference>
<dbReference type="InterPro" id="IPR001227">
    <property type="entry name" value="Ac_transferase_dom_sf"/>
</dbReference>
<dbReference type="Pfam" id="PF21089">
    <property type="entry name" value="PKS_DH_N"/>
    <property type="match status" value="1"/>
</dbReference>
<dbReference type="SUPFAM" id="SSF55048">
    <property type="entry name" value="Probable ACP-binding domain of malonyl-CoA ACP transacylase"/>
    <property type="match status" value="1"/>
</dbReference>
<proteinExistence type="predicted"/>
<dbReference type="Pfam" id="PF00698">
    <property type="entry name" value="Acyl_transf_1"/>
    <property type="match status" value="1"/>
</dbReference>
<dbReference type="Pfam" id="PF00550">
    <property type="entry name" value="PP-binding"/>
    <property type="match status" value="1"/>
</dbReference>
<dbReference type="Gene3D" id="3.40.50.720">
    <property type="entry name" value="NAD(P)-binding Rossmann-like Domain"/>
    <property type="match status" value="1"/>
</dbReference>
<dbReference type="SUPFAM" id="SSF50129">
    <property type="entry name" value="GroES-like"/>
    <property type="match status" value="1"/>
</dbReference>
<accession>A0A2J6QDN0</accession>
<dbReference type="Pfam" id="PF02801">
    <property type="entry name" value="Ketoacyl-synt_C"/>
    <property type="match status" value="1"/>
</dbReference>
<dbReference type="Pfam" id="PF08242">
    <property type="entry name" value="Methyltransf_12"/>
    <property type="match status" value="1"/>
</dbReference>
<keyword evidence="1" id="KW-0596">Phosphopantetheine</keyword>
<evidence type="ECO:0000256" key="2">
    <source>
        <dbReference type="ARBA" id="ARBA00022553"/>
    </source>
</evidence>
<dbReference type="PANTHER" id="PTHR43775:SF46">
    <property type="entry name" value="FUMIGERMIN SYNTHASE"/>
    <property type="match status" value="1"/>
</dbReference>
<evidence type="ECO:0000256" key="1">
    <source>
        <dbReference type="ARBA" id="ARBA00022450"/>
    </source>
</evidence>
<evidence type="ECO:0000256" key="6">
    <source>
        <dbReference type="ARBA" id="ARBA00023315"/>
    </source>
</evidence>
<feature type="domain" description="Ketosynthase family 3 (KS3)" evidence="10">
    <location>
        <begin position="47"/>
        <end position="464"/>
    </location>
</feature>
<dbReference type="GO" id="GO:0031177">
    <property type="term" value="F:phosphopantetheine binding"/>
    <property type="evidence" value="ECO:0007669"/>
    <property type="project" value="InterPro"/>
</dbReference>
<dbReference type="PROSITE" id="PS52019">
    <property type="entry name" value="PKS_MFAS_DH"/>
    <property type="match status" value="1"/>
</dbReference>
<dbReference type="SMART" id="SM00822">
    <property type="entry name" value="PKS_KR"/>
    <property type="match status" value="1"/>
</dbReference>
<dbReference type="InterPro" id="IPR020841">
    <property type="entry name" value="PKS_Beta-ketoAc_synthase_dom"/>
</dbReference>
<dbReference type="InterPro" id="IPR011032">
    <property type="entry name" value="GroES-like_sf"/>
</dbReference>
<dbReference type="GO" id="GO:0016491">
    <property type="term" value="F:oxidoreductase activity"/>
    <property type="evidence" value="ECO:0007669"/>
    <property type="project" value="InterPro"/>
</dbReference>
<dbReference type="Gene3D" id="3.40.50.150">
    <property type="entry name" value="Vaccinia Virus protein VP39"/>
    <property type="match status" value="1"/>
</dbReference>
<dbReference type="STRING" id="1745343.A0A2J6QDN0"/>
<dbReference type="InterPro" id="IPR036736">
    <property type="entry name" value="ACP-like_sf"/>
</dbReference>
<dbReference type="CDD" id="cd05195">
    <property type="entry name" value="enoyl_red"/>
    <property type="match status" value="1"/>
</dbReference>
<evidence type="ECO:0000313" key="12">
    <source>
        <dbReference type="EMBL" id="PMD24374.1"/>
    </source>
</evidence>
<dbReference type="InterPro" id="IPR016035">
    <property type="entry name" value="Acyl_Trfase/lysoPLipase"/>
</dbReference>
<dbReference type="GO" id="GO:0004312">
    <property type="term" value="F:fatty acid synthase activity"/>
    <property type="evidence" value="ECO:0007669"/>
    <property type="project" value="TreeGrafter"/>
</dbReference>
<keyword evidence="4" id="KW-0521">NADP</keyword>
<name>A0A2J6QDN0_9HELO</name>
<dbReference type="Pfam" id="PF00109">
    <property type="entry name" value="ketoacyl-synt"/>
    <property type="match status" value="1"/>
</dbReference>
<keyword evidence="3" id="KW-0808">Transferase</keyword>
<feature type="active site" description="Proton acceptor; for dehydratase activity" evidence="7">
    <location>
        <position position="960"/>
    </location>
</feature>
<dbReference type="InterPro" id="IPR020807">
    <property type="entry name" value="PKS_DH"/>
</dbReference>
<feature type="compositionally biased region" description="Polar residues" evidence="8">
    <location>
        <begin position="1"/>
        <end position="10"/>
    </location>
</feature>
<dbReference type="InterPro" id="IPR020843">
    <property type="entry name" value="ER"/>
</dbReference>
<dbReference type="InterPro" id="IPR014030">
    <property type="entry name" value="Ketoacyl_synth_N"/>
</dbReference>
<feature type="domain" description="Carrier" evidence="9">
    <location>
        <begin position="2407"/>
        <end position="2498"/>
    </location>
</feature>
<evidence type="ECO:0000259" key="11">
    <source>
        <dbReference type="PROSITE" id="PS52019"/>
    </source>
</evidence>
<dbReference type="PROSITE" id="PS00012">
    <property type="entry name" value="PHOSPHOPANTETHEINE"/>
    <property type="match status" value="1"/>
</dbReference>
<dbReference type="GO" id="GO:0006633">
    <property type="term" value="P:fatty acid biosynthetic process"/>
    <property type="evidence" value="ECO:0007669"/>
    <property type="project" value="InterPro"/>
</dbReference>
<dbReference type="FunFam" id="3.40.50.720:FF:000209">
    <property type="entry name" value="Polyketide synthase Pks12"/>
    <property type="match status" value="1"/>
</dbReference>
<feature type="domain" description="PKS/mFAS DH" evidence="11">
    <location>
        <begin position="928"/>
        <end position="1211"/>
    </location>
</feature>
<evidence type="ECO:0000259" key="9">
    <source>
        <dbReference type="PROSITE" id="PS50075"/>
    </source>
</evidence>
<evidence type="ECO:0000313" key="13">
    <source>
        <dbReference type="Proteomes" id="UP000235672"/>
    </source>
</evidence>
<dbReference type="InterPro" id="IPR032821">
    <property type="entry name" value="PKS_assoc"/>
</dbReference>
<dbReference type="SMART" id="SM00823">
    <property type="entry name" value="PKS_PP"/>
    <property type="match status" value="1"/>
</dbReference>
<dbReference type="SUPFAM" id="SSF53901">
    <property type="entry name" value="Thiolase-like"/>
    <property type="match status" value="1"/>
</dbReference>
<dbReference type="SUPFAM" id="SSF47336">
    <property type="entry name" value="ACP-like"/>
    <property type="match status" value="1"/>
</dbReference>
<dbReference type="PROSITE" id="PS52004">
    <property type="entry name" value="KS3_2"/>
    <property type="match status" value="1"/>
</dbReference>
<feature type="region of interest" description="N-terminal hotdog fold" evidence="7">
    <location>
        <begin position="928"/>
        <end position="1059"/>
    </location>
</feature>
<dbReference type="InterPro" id="IPR014031">
    <property type="entry name" value="Ketoacyl_synth_C"/>
</dbReference>
<dbReference type="Gene3D" id="3.90.180.10">
    <property type="entry name" value="Medium-chain alcohol dehydrogenases, catalytic domain"/>
    <property type="match status" value="1"/>
</dbReference>
<dbReference type="InterPro" id="IPR049552">
    <property type="entry name" value="PKS_DH_N"/>
</dbReference>
<dbReference type="GO" id="GO:0044550">
    <property type="term" value="P:secondary metabolite biosynthetic process"/>
    <property type="evidence" value="ECO:0007669"/>
    <property type="project" value="TreeGrafter"/>
</dbReference>
<keyword evidence="2" id="KW-0597">Phosphoprotein</keyword>
<dbReference type="Proteomes" id="UP000235672">
    <property type="component" value="Unassembled WGS sequence"/>
</dbReference>
<evidence type="ECO:0000256" key="7">
    <source>
        <dbReference type="PROSITE-ProRule" id="PRU01363"/>
    </source>
</evidence>
<sequence length="2506" mass="274897">MGSIEQSPGPSSDGIPTPTSVDETKADKANSQLNGIWDDINTTRILQGQIAICGFGLRLPGGIKTGDDFWDLLVNGRDARGPVPASRYNTEGFDNSLGATDAIKLKNGYFLDEELSGLDTSFFTLTKNELENCDPQQRMLLEVTRECLEDAGEVNYRGKLIGCYVGTFGDDWLLMGAKDSQQRDGYSVTGHLDLMMPNRVCYEYDLRGPSMTIKTGCSASLAALHEAVRAIQLGDATAAVVAGTSLIMTPALTSALTAFDLLSPEGSCKTFDAAADGYARAEAVSAVYIKDLDAAIRDGNVIRAVIRGTATNSDGRGQSLVTPNGIAHEALIRKAYADSGLDPSDTAFVECHGTGTPTGDPIETTAIGKVFGAKGVYIGSVKPNLGHSEGASGISSLIKSILALEHKTIPPNIKLNTPNPKIPFSEYKLTVPLVPTPFPPDRAERISINSFGIGGTNAHVILESFAQVQASMQNGVTPEKPELLLFSANTETSLKEQIRQYQRYIQLNSTATPDIAYTRAVRREQLPHKAFAIVENGDFIETSGGLKTSQNAPAITMVFSGQGAQWPEMGKELILTDHGFREDILKMNKVIKSLRFHAPEWNLTDELLKPSGTSQIHKSELSQPLCTALQIALYNRFVALGVLPVAVVGHSSGEIAAAYASGYLSMQEAIIIAYYRGHVTKQSLGGGMAAVGLGAHDLSEFLVGGVVLACENSPNSSTISGDSSKVQEVADAIKQKLPDVLVRVLKVEMAYHSNHMIPLGREYQKLLDEELGNPQTPREKPTAALFSSVTCKLMDESPLDRSYWVSNLVSPVRFSSAVSNLLTLKGGGTFLEIGPHSTLAGPLRQICAANNHSYNYIPGMVRGKNCAVSFLAAVGRLYQEGVQINFNSLYPTGKTIPGLPTYPWDHSNLYWNESRVSKAWRTRKFARHCLLGARLVESSDIEPQWRNMLYIEDESWLADHKIHQDIVFPFAGYIALAGEAVRQTTHSSEGTGYRLRHVVAHTALLLSYSQPTELITSLRRRKLTDGDDADWFDFSVMSCTGSTWVKHCDGRVAVVNKVRPISWTAETMPRIVNSARFYDEMAKIGFVYGPEFQGLANISSSATEELASSEIINRNKESQSIFTLHPATIDACLQLLIVAMSKGLMRNLMELSVPTVIEELEISSGPDVMNARACNLPGSKDSTSIECMADGKMVLHASGIQLHPLEDSNVSDKGDIYAAARLKWLPDFDFVDVTTLFSPPKSDRIETRLHEELVLLFILETAEKLKGLAPSQPHFAKFRDWLNLQIEIARNGTYELVENPEQYVLHTSAERQVLIDEHVSSLMQMGRNSVTIGLKRIFDNAERLFTGEADTLDILLQDNILAQIYDVISFDYAPFIRSLAHTRPNLRILEVGAGTGGTTEAILRGITNAGDMPAYSKYTFTDVSAGFFPAAKERFAYASNLEFKVFDITKEPFEQGFEASSYDLILASNVIHATPSLKQSLSHLQPLLRSDGILVMTEVCSTSRASSYIFGNFSGWWLGEADNRKDQPHVSISRWDEDLRASGFVGVDATVFDDEAPYRQCAVIVSKKEVKQKIEEVTKRPGVTILSENSEGDVAKSLTQAFLASDWEVTNCKLGDDLPTGQDIISCLDLETNFFENITEESWKAFNGFLRSFGTQKLLWLTKPTQIKCQDPRSAQTLGVTRTIRSELALHFHTLEINSNEAQFDSLVSKVFAKIRVQEDRDNLDSDREFVVNNGAICVGRYHPFSLVEEVRMKSNENNSRTMKVLEIEKPGILESLTWKTKPIPDMLLKHQVEVEVRTVGINFRDVSIVTGLLPSGAGSSHTLGVEVAGIVQRVGSEVTGFTVGDRVMAFTLGGGFATNVIIAEHHVTKIPDGMSFEDAATIQATFGTVVYALLDVGRLGKERKSVLIHSACGGVGLAAIQVCQMMGAEIFATVGNDHKKEYLVNNYGIPRNCIFSSRDSSFYGSIMRETAGVGVDLVLNSLSGELLHESWKCVAQHGAHLEIGKRDLVGSGQLDMRPFLDNRSYCGVDMFHLLVERPLVVQDVIQRTLEFCQQGLLRPLPATQFAAVDVKRAFRHLQSGEHIGKLIVTLPNDSSELQSSLKIQPIRFEPNVAYLLSGGIGGLGRSLATWMVERGARNLIFLSRSAGVSEESKSLSGELESMGCSITMVKGGVDNIEDVKKAIEASTRPIKGVFQLAMVQRDSPFIDMKWEDWITANKAKVEGTWNLHQAFLGHSLDFFWMSSSIVTVIEQPGQGNYKAANIFLEAFAQYRHSLGLPAAVLSICPIDNIGFFTQNSWAVRIMKSQGQYFLGEKELLDYIEASLLNSSPKRSFDAISTTSVSSAMTTPWETKGQIVMGLRSDLHPDDPKNPINWRRDCRMGLYHNVPLEEATNTASDSTRLNQFLQSLTNDETGSILAEQASIDFLAIETGQKIHDFLLKPDAEVNVELTLSQIGLDSLTAIELRRWFRQAFGLQISVLEIMGSGSLKQLGGVIAGKLGEKYPRSG</sequence>
<feature type="region of interest" description="Disordered" evidence="8">
    <location>
        <begin position="1"/>
        <end position="25"/>
    </location>
</feature>
<keyword evidence="6" id="KW-0012">Acyltransferase</keyword>
<dbReference type="InterPro" id="IPR049900">
    <property type="entry name" value="PKS_mFAS_DH"/>
</dbReference>
<dbReference type="GO" id="GO:1901336">
    <property type="term" value="P:lactone biosynthetic process"/>
    <property type="evidence" value="ECO:0007669"/>
    <property type="project" value="UniProtKB-ARBA"/>
</dbReference>
<dbReference type="InterPro" id="IPR016036">
    <property type="entry name" value="Malonyl_transacylase_ACP-bd"/>
</dbReference>
<keyword evidence="5" id="KW-0511">Multifunctional enzyme</keyword>
<dbReference type="CDD" id="cd02440">
    <property type="entry name" value="AdoMet_MTases"/>
    <property type="match status" value="1"/>
</dbReference>
<feature type="active site" description="Proton donor; for dehydratase activity" evidence="7">
    <location>
        <position position="1130"/>
    </location>
</feature>
<dbReference type="SMART" id="SM00829">
    <property type="entry name" value="PKS_ER"/>
    <property type="match status" value="1"/>
</dbReference>
<dbReference type="Pfam" id="PF08659">
    <property type="entry name" value="KR"/>
    <property type="match status" value="1"/>
</dbReference>
<evidence type="ECO:0000256" key="3">
    <source>
        <dbReference type="ARBA" id="ARBA00022679"/>
    </source>
</evidence>
<dbReference type="InterPro" id="IPR057326">
    <property type="entry name" value="KR_dom"/>
</dbReference>
<dbReference type="InterPro" id="IPR014043">
    <property type="entry name" value="Acyl_transferase_dom"/>
</dbReference>
<dbReference type="Pfam" id="PF14765">
    <property type="entry name" value="PS-DH"/>
    <property type="match status" value="1"/>
</dbReference>
<dbReference type="InterPro" id="IPR036291">
    <property type="entry name" value="NAD(P)-bd_dom_sf"/>
</dbReference>
<dbReference type="Gene3D" id="3.40.47.10">
    <property type="match status" value="1"/>
</dbReference>
<dbReference type="SUPFAM" id="SSF52151">
    <property type="entry name" value="FabD/lysophospholipase-like"/>
    <property type="match status" value="1"/>
</dbReference>
<organism evidence="12 13">
    <name type="scientific">Hyaloscypha hepaticicola</name>
    <dbReference type="NCBI Taxonomy" id="2082293"/>
    <lineage>
        <taxon>Eukaryota</taxon>
        <taxon>Fungi</taxon>
        <taxon>Dikarya</taxon>
        <taxon>Ascomycota</taxon>
        <taxon>Pezizomycotina</taxon>
        <taxon>Leotiomycetes</taxon>
        <taxon>Helotiales</taxon>
        <taxon>Hyaloscyphaceae</taxon>
        <taxon>Hyaloscypha</taxon>
    </lineage>
</organism>
<dbReference type="InterPro" id="IPR009081">
    <property type="entry name" value="PP-bd_ACP"/>
</dbReference>
<dbReference type="CDD" id="cd00833">
    <property type="entry name" value="PKS"/>
    <property type="match status" value="1"/>
</dbReference>
<dbReference type="InterPro" id="IPR020806">
    <property type="entry name" value="PKS_PP-bd"/>
</dbReference>
<dbReference type="InterPro" id="IPR013217">
    <property type="entry name" value="Methyltransf_12"/>
</dbReference>
<dbReference type="SMART" id="SM00827">
    <property type="entry name" value="PKS_AT"/>
    <property type="match status" value="1"/>
</dbReference>
<dbReference type="Pfam" id="PF16197">
    <property type="entry name" value="KAsynt_C_assoc"/>
    <property type="match status" value="1"/>
</dbReference>
<protein>
    <submittedName>
        <fullName evidence="12">Uncharacterized protein</fullName>
    </submittedName>
</protein>
<dbReference type="Gene3D" id="3.40.366.10">
    <property type="entry name" value="Malonyl-Coenzyme A Acyl Carrier Protein, domain 2"/>
    <property type="match status" value="1"/>
</dbReference>
<dbReference type="Gene3D" id="3.10.129.110">
    <property type="entry name" value="Polyketide synthase dehydratase"/>
    <property type="match status" value="1"/>
</dbReference>
<dbReference type="OrthoDB" id="329835at2759"/>
<dbReference type="PROSITE" id="PS50075">
    <property type="entry name" value="CARRIER"/>
    <property type="match status" value="1"/>
</dbReference>
<dbReference type="InterPro" id="IPR049551">
    <property type="entry name" value="PKS_DH_C"/>
</dbReference>
<dbReference type="SUPFAM" id="SSF53335">
    <property type="entry name" value="S-adenosyl-L-methionine-dependent methyltransferases"/>
    <property type="match status" value="1"/>
</dbReference>
<dbReference type="EMBL" id="KZ613473">
    <property type="protein sequence ID" value="PMD24374.1"/>
    <property type="molecule type" value="Genomic_DNA"/>
</dbReference>
<dbReference type="InterPro" id="IPR006162">
    <property type="entry name" value="Ppantetheine_attach_site"/>
</dbReference>
<evidence type="ECO:0000259" key="10">
    <source>
        <dbReference type="PROSITE" id="PS52004"/>
    </source>
</evidence>
<dbReference type="PROSITE" id="PS00606">
    <property type="entry name" value="KS3_1"/>
    <property type="match status" value="1"/>
</dbReference>
<reference evidence="12 13" key="1">
    <citation type="submission" date="2016-05" db="EMBL/GenBank/DDBJ databases">
        <title>A degradative enzymes factory behind the ericoid mycorrhizal symbiosis.</title>
        <authorList>
            <consortium name="DOE Joint Genome Institute"/>
            <person name="Martino E."/>
            <person name="Morin E."/>
            <person name="Grelet G."/>
            <person name="Kuo A."/>
            <person name="Kohler A."/>
            <person name="Daghino S."/>
            <person name="Barry K."/>
            <person name="Choi C."/>
            <person name="Cichocki N."/>
            <person name="Clum A."/>
            <person name="Copeland A."/>
            <person name="Hainaut M."/>
            <person name="Haridas S."/>
            <person name="Labutti K."/>
            <person name="Lindquist E."/>
            <person name="Lipzen A."/>
            <person name="Khouja H.-R."/>
            <person name="Murat C."/>
            <person name="Ohm R."/>
            <person name="Olson A."/>
            <person name="Spatafora J."/>
            <person name="Veneault-Fourrey C."/>
            <person name="Henrissat B."/>
            <person name="Grigoriev I."/>
            <person name="Martin F."/>
            <person name="Perotto S."/>
        </authorList>
    </citation>
    <scope>NUCLEOTIDE SEQUENCE [LARGE SCALE GENOMIC DNA]</scope>
    <source>
        <strain evidence="12 13">UAMH 7357</strain>
    </source>
</reference>
<dbReference type="Pfam" id="PF13602">
    <property type="entry name" value="ADH_zinc_N_2"/>
    <property type="match status" value="1"/>
</dbReference>
<dbReference type="InterPro" id="IPR029063">
    <property type="entry name" value="SAM-dependent_MTases_sf"/>
</dbReference>
<dbReference type="SUPFAM" id="SSF51735">
    <property type="entry name" value="NAD(P)-binding Rossmann-fold domains"/>
    <property type="match status" value="2"/>
</dbReference>
<dbReference type="InterPro" id="IPR013968">
    <property type="entry name" value="PKS_KR"/>
</dbReference>